<dbReference type="Pfam" id="PF24778">
    <property type="entry name" value="Ig-CFAP74_3rd"/>
    <property type="match status" value="1"/>
</dbReference>
<evidence type="ECO:0000259" key="2">
    <source>
        <dbReference type="Pfam" id="PF24778"/>
    </source>
</evidence>
<dbReference type="EnsemblMetazoa" id="SMAR005084-RA">
    <property type="protein sequence ID" value="SMAR005084-PA"/>
    <property type="gene ID" value="SMAR005084"/>
</dbReference>
<keyword evidence="5" id="KW-1185">Reference proteome</keyword>
<name>T1IV91_STRMM</name>
<evidence type="ECO:0008006" key="6">
    <source>
        <dbReference type="Google" id="ProtNLM"/>
    </source>
</evidence>
<dbReference type="Proteomes" id="UP000014500">
    <property type="component" value="Unassembled WGS sequence"/>
</dbReference>
<evidence type="ECO:0000313" key="5">
    <source>
        <dbReference type="Proteomes" id="UP000014500"/>
    </source>
</evidence>
<proteinExistence type="predicted"/>
<evidence type="ECO:0000259" key="3">
    <source>
        <dbReference type="Pfam" id="PF24798"/>
    </source>
</evidence>
<protein>
    <recommendedName>
        <fullName evidence="6">MSP domain-containing protein</fullName>
    </recommendedName>
</protein>
<organism evidence="4 5">
    <name type="scientific">Strigamia maritima</name>
    <name type="common">European centipede</name>
    <name type="synonym">Geophilus maritimus</name>
    <dbReference type="NCBI Taxonomy" id="126957"/>
    <lineage>
        <taxon>Eukaryota</taxon>
        <taxon>Metazoa</taxon>
        <taxon>Ecdysozoa</taxon>
        <taxon>Arthropoda</taxon>
        <taxon>Myriapoda</taxon>
        <taxon>Chilopoda</taxon>
        <taxon>Pleurostigmophora</taxon>
        <taxon>Geophilomorpha</taxon>
        <taxon>Linotaeniidae</taxon>
        <taxon>Strigamia</taxon>
    </lineage>
</organism>
<dbReference type="InterPro" id="IPR013783">
    <property type="entry name" value="Ig-like_fold"/>
</dbReference>
<reference evidence="5" key="1">
    <citation type="submission" date="2011-05" db="EMBL/GenBank/DDBJ databases">
        <authorList>
            <person name="Richards S.R."/>
            <person name="Qu J."/>
            <person name="Jiang H."/>
            <person name="Jhangiani S.N."/>
            <person name="Agravi P."/>
            <person name="Goodspeed R."/>
            <person name="Gross S."/>
            <person name="Mandapat C."/>
            <person name="Jackson L."/>
            <person name="Mathew T."/>
            <person name="Pu L."/>
            <person name="Thornton R."/>
            <person name="Saada N."/>
            <person name="Wilczek-Boney K.B."/>
            <person name="Lee S."/>
            <person name="Kovar C."/>
            <person name="Wu Y."/>
            <person name="Scherer S.E."/>
            <person name="Worley K.C."/>
            <person name="Muzny D.M."/>
            <person name="Gibbs R."/>
        </authorList>
    </citation>
    <scope>NUCLEOTIDE SEQUENCE</scope>
    <source>
        <strain evidence="5">Brora</strain>
    </source>
</reference>
<reference evidence="4" key="2">
    <citation type="submission" date="2015-02" db="UniProtKB">
        <authorList>
            <consortium name="EnsemblMetazoa"/>
        </authorList>
    </citation>
    <scope>IDENTIFICATION</scope>
</reference>
<sequence length="779" mass="88144">MDKRCLVTNKKVDFNDGNEENIALPLLVDENESENDFSFSDDENIESLEGIFLCTLKSDNVNDFSKNLKVTQDSDYMSKIPLFSSKPSKVIFKDFEAKKIYKQKIRLINVYSSPLSCKLIGVQNDDVKNFLDIKFRSPAKHIMPGMNCVLLVRFFPEEDDIDLDSNIIIKTELGLFSIPLEIRRKFCCVTVQPIEIDFGTHVIGCTSLRRFQISNHGTKIATYNVFKSGNASDNNSTVIQTPVNNVSLSNTERTVYDKSGTISSIVSSEKKSTSTEEYDYSNNEFLIETGSQSLRTPSSADFSSVAKVSTIEYEESDLIGLELIGYIIGYKSNPTFKTLQRYKPQIPGRVQVIYAVTTSDFKAKTFFVSVNAEASFPHVKVKENSYNFNICAYNNLYQDNITLVNEGSKKHEISIEVPKELRNHIEMHPKTGIIKPMGEFITQLKLFPRNHLASDAGNYFDESTGVLEFSLSFYISEQPGAVKTSIHAIISSTQLEFNPNFIDFGECYINESIQVDVTMHNVGILTQHFGFIDVANCISIEPNDGFGIILPKEEFKIKIIFKPDIPMKYNSSLICKTFFNRTFIIKWFGVGVYPPIKLSYSHVNFPATHLNNIASTIIYIKNNKKDEKSSIFYEFDIPDYCPVQIFPNVGHIAGGKSQKLNLIFSPKLMEQQIYFEAKTFLLDSADSDFESIAGHSVIEDGNELSNLISDEMTSEAEKSPLDILSPMSAHYRKAIDKLSCDFENRVDLFTIPCYFAENAIDVPKVKQQQFSTMRSFMSI</sequence>
<feature type="domain" description="CFAP74 third Ig-like" evidence="2">
    <location>
        <begin position="379"/>
        <end position="490"/>
    </location>
</feature>
<feature type="domain" description="CFAP74 fourth Ig-like" evidence="3">
    <location>
        <begin position="497"/>
        <end position="591"/>
    </location>
</feature>
<dbReference type="Pfam" id="PF24770">
    <property type="entry name" value="Ig-CFAP74_2"/>
    <property type="match status" value="1"/>
</dbReference>
<dbReference type="Pfam" id="PF24771">
    <property type="entry name" value="Ig_CFAP74_1st"/>
    <property type="match status" value="1"/>
</dbReference>
<feature type="domain" description="CFAP74 second Ig-like" evidence="1">
    <location>
        <begin position="195"/>
        <end position="374"/>
    </location>
</feature>
<dbReference type="Pfam" id="PF24798">
    <property type="entry name" value="Ig-CFAP74_4th"/>
    <property type="match status" value="1"/>
</dbReference>
<evidence type="ECO:0000259" key="1">
    <source>
        <dbReference type="Pfam" id="PF24770"/>
    </source>
</evidence>
<dbReference type="STRING" id="126957.T1IV91"/>
<accession>T1IV91</accession>
<evidence type="ECO:0000313" key="4">
    <source>
        <dbReference type="EnsemblMetazoa" id="SMAR005084-PA"/>
    </source>
</evidence>
<dbReference type="PANTHER" id="PTHR22538:SF0">
    <property type="entry name" value="CILIA- AND FLAGELLA-ASSOCIATED PROTEIN 74"/>
    <property type="match status" value="1"/>
</dbReference>
<dbReference type="InterPro" id="IPR056306">
    <property type="entry name" value="Ig-CFAP74_2nd"/>
</dbReference>
<dbReference type="OMA" id="TINEHAY"/>
<dbReference type="InterPro" id="IPR056310">
    <property type="entry name" value="Ig-CFAP74_4th"/>
</dbReference>
<dbReference type="HOGENOM" id="CLU_359568_0_0_1"/>
<dbReference type="InterPro" id="IPR056307">
    <property type="entry name" value="Ig-CFAP74_3rd"/>
</dbReference>
<dbReference type="PhylomeDB" id="T1IV91"/>
<dbReference type="Gene3D" id="2.60.40.10">
    <property type="entry name" value="Immunoglobulins"/>
    <property type="match status" value="2"/>
</dbReference>
<dbReference type="PANTHER" id="PTHR22538">
    <property type="entry name" value="CILIA- AND FLAGELLA-ASSOCIATED PROTEIN 74"/>
    <property type="match status" value="1"/>
</dbReference>
<dbReference type="EMBL" id="JH431578">
    <property type="status" value="NOT_ANNOTATED_CDS"/>
    <property type="molecule type" value="Genomic_DNA"/>
</dbReference>
<dbReference type="eggNOG" id="ENOG502QPUP">
    <property type="taxonomic scope" value="Eukaryota"/>
</dbReference>
<dbReference type="AlphaFoldDB" id="T1IV91"/>